<dbReference type="InterPro" id="IPR037523">
    <property type="entry name" value="VOC_core"/>
</dbReference>
<organism evidence="2 3">
    <name type="scientific">Guptibacillus hwajinpoensis</name>
    <dbReference type="NCBI Taxonomy" id="208199"/>
    <lineage>
        <taxon>Bacteria</taxon>
        <taxon>Bacillati</taxon>
        <taxon>Bacillota</taxon>
        <taxon>Bacilli</taxon>
        <taxon>Bacillales</taxon>
        <taxon>Guptibacillaceae</taxon>
        <taxon>Guptibacillus</taxon>
    </lineage>
</organism>
<gene>
    <name evidence="2" type="ORF">AB986_08840</name>
</gene>
<dbReference type="RefSeq" id="WP_048310472.1">
    <property type="nucleotide sequence ID" value="NZ_CP119526.1"/>
</dbReference>
<evidence type="ECO:0000313" key="3">
    <source>
        <dbReference type="Proteomes" id="UP000035996"/>
    </source>
</evidence>
<reference evidence="2" key="1">
    <citation type="submission" date="2015-06" db="EMBL/GenBank/DDBJ databases">
        <authorList>
            <person name="Liu B."/>
            <person name="Wang J."/>
            <person name="Zhu Y."/>
            <person name="Liu G."/>
            <person name="Chen Q."/>
            <person name="Zheng C."/>
            <person name="Che J."/>
            <person name="Ge C."/>
            <person name="Shi H."/>
            <person name="Pan Z."/>
            <person name="Liu X."/>
        </authorList>
    </citation>
    <scope>NUCLEOTIDE SEQUENCE [LARGE SCALE GENOMIC DNA]</scope>
    <source>
        <strain evidence="2">DSM 16346</strain>
    </source>
</reference>
<dbReference type="Pfam" id="PF18711">
    <property type="entry name" value="TxDE"/>
    <property type="match status" value="1"/>
</dbReference>
<dbReference type="Pfam" id="PF00903">
    <property type="entry name" value="Glyoxalase"/>
    <property type="match status" value="1"/>
</dbReference>
<evidence type="ECO:0000259" key="1">
    <source>
        <dbReference type="PROSITE" id="PS51819"/>
    </source>
</evidence>
<evidence type="ECO:0000313" key="2">
    <source>
        <dbReference type="EMBL" id="KMM39302.1"/>
    </source>
</evidence>
<keyword evidence="3" id="KW-1185">Reference proteome</keyword>
<dbReference type="Gene3D" id="3.10.180.10">
    <property type="entry name" value="2,3-Dihydroxybiphenyl 1,2-Dioxygenase, domain 1"/>
    <property type="match status" value="1"/>
</dbReference>
<protein>
    <submittedName>
        <fullName evidence="2">Glyoxalase</fullName>
    </submittedName>
</protein>
<feature type="domain" description="VOC" evidence="1">
    <location>
        <begin position="2"/>
        <end position="116"/>
    </location>
</feature>
<dbReference type="SUPFAM" id="SSF54593">
    <property type="entry name" value="Glyoxalase/Bleomycin resistance protein/Dihydroxybiphenyl dioxygenase"/>
    <property type="match status" value="1"/>
</dbReference>
<dbReference type="InterPro" id="IPR004360">
    <property type="entry name" value="Glyas_Fos-R_dOase_dom"/>
</dbReference>
<dbReference type="OrthoDB" id="2703022at2"/>
<name>A0A0J6FY76_9BACL</name>
<dbReference type="InterPro" id="IPR029068">
    <property type="entry name" value="Glyas_Bleomycin-R_OHBP_Dase"/>
</dbReference>
<dbReference type="PROSITE" id="PS51819">
    <property type="entry name" value="VOC"/>
    <property type="match status" value="1"/>
</dbReference>
<dbReference type="Proteomes" id="UP000035996">
    <property type="component" value="Unassembled WGS sequence"/>
</dbReference>
<comment type="caution">
    <text evidence="2">The sequence shown here is derived from an EMBL/GenBank/DDBJ whole genome shotgun (WGS) entry which is preliminary data.</text>
</comment>
<sequence length="227" mass="26154">MFINKVTLFSHLVDELKKFYIENLGFRLVESNSGGFEIKVGESLLEFKQTQSTTKPLYHFAFMIPVNKFEEAKKWAKQKVLLSEEDNEDEISFAYSNAQSFYFIDPSGNIVEFICRKLISPSSERLGFSVEDLVKISEINLTTNEVISVGRKIREFGIPVRNNESLLEDSLNFLGEKEGGCFILLGPPKRRWIFSSQDSEIHPLIIEIDKLKRIKLDDKGIIRLSYE</sequence>
<dbReference type="STRING" id="157733.AB986_08840"/>
<dbReference type="InterPro" id="IPR040553">
    <property type="entry name" value="TxDE"/>
</dbReference>
<accession>A0A0J6FY76</accession>
<dbReference type="AlphaFoldDB" id="A0A0J6FY76"/>
<dbReference type="EMBL" id="LELK01000001">
    <property type="protein sequence ID" value="KMM39302.1"/>
    <property type="molecule type" value="Genomic_DNA"/>
</dbReference>
<proteinExistence type="predicted"/>